<evidence type="ECO:0000256" key="1">
    <source>
        <dbReference type="ARBA" id="ARBA00001933"/>
    </source>
</evidence>
<dbReference type="AlphaFoldDB" id="A0A0A9BB81"/>
<dbReference type="EMBL" id="GBRH01236676">
    <property type="protein sequence ID" value="JAD61219.1"/>
    <property type="molecule type" value="Transcribed_RNA"/>
</dbReference>
<protein>
    <recommendedName>
        <fullName evidence="7">Aspartate aminotransferase</fullName>
    </recommendedName>
</protein>
<name>A0A0A9BB81_ARUDO</name>
<keyword evidence="4" id="KW-0663">Pyridoxal phosphate</keyword>
<evidence type="ECO:0000256" key="5">
    <source>
        <dbReference type="SAM" id="MobiDB-lite"/>
    </source>
</evidence>
<reference evidence="6" key="2">
    <citation type="journal article" date="2015" name="Data Brief">
        <title>Shoot transcriptome of the giant reed, Arundo donax.</title>
        <authorList>
            <person name="Barrero R.A."/>
            <person name="Guerrero F.D."/>
            <person name="Moolhuijzen P."/>
            <person name="Goolsby J.A."/>
            <person name="Tidwell J."/>
            <person name="Bellgard S.E."/>
            <person name="Bellgard M.I."/>
        </authorList>
    </citation>
    <scope>NUCLEOTIDE SEQUENCE</scope>
    <source>
        <tissue evidence="6">Shoot tissue taken approximately 20 cm above the soil surface</tissue>
    </source>
</reference>
<evidence type="ECO:0000313" key="6">
    <source>
        <dbReference type="EMBL" id="JAD61219.1"/>
    </source>
</evidence>
<organism evidence="6">
    <name type="scientific">Arundo donax</name>
    <name type="common">Giant reed</name>
    <name type="synonym">Donax arundinaceus</name>
    <dbReference type="NCBI Taxonomy" id="35708"/>
    <lineage>
        <taxon>Eukaryota</taxon>
        <taxon>Viridiplantae</taxon>
        <taxon>Streptophyta</taxon>
        <taxon>Embryophyta</taxon>
        <taxon>Tracheophyta</taxon>
        <taxon>Spermatophyta</taxon>
        <taxon>Magnoliopsida</taxon>
        <taxon>Liliopsida</taxon>
        <taxon>Poales</taxon>
        <taxon>Poaceae</taxon>
        <taxon>PACMAD clade</taxon>
        <taxon>Arundinoideae</taxon>
        <taxon>Arundineae</taxon>
        <taxon>Arundo</taxon>
    </lineage>
</organism>
<reference evidence="6" key="1">
    <citation type="submission" date="2014-09" db="EMBL/GenBank/DDBJ databases">
        <authorList>
            <person name="Magalhaes I.L.F."/>
            <person name="Oliveira U."/>
            <person name="Santos F.R."/>
            <person name="Vidigal T.H.D.A."/>
            <person name="Brescovit A.D."/>
            <person name="Santos A.J."/>
        </authorList>
    </citation>
    <scope>NUCLEOTIDE SEQUENCE</scope>
    <source>
        <tissue evidence="6">Shoot tissue taken approximately 20 cm above the soil surface</tissue>
    </source>
</reference>
<comment type="cofactor">
    <cofactor evidence="1">
        <name>pyridoxal 5'-phosphate</name>
        <dbReference type="ChEBI" id="CHEBI:597326"/>
    </cofactor>
</comment>
<accession>A0A0A9BB81</accession>
<evidence type="ECO:0000256" key="4">
    <source>
        <dbReference type="ARBA" id="ARBA00022898"/>
    </source>
</evidence>
<dbReference type="InterPro" id="IPR050596">
    <property type="entry name" value="AspAT/PAT-like"/>
</dbReference>
<proteinExistence type="predicted"/>
<dbReference type="InterPro" id="IPR015422">
    <property type="entry name" value="PyrdxlP-dep_Trfase_small"/>
</dbReference>
<keyword evidence="2" id="KW-0032">Aminotransferase</keyword>
<evidence type="ECO:0000256" key="3">
    <source>
        <dbReference type="ARBA" id="ARBA00022679"/>
    </source>
</evidence>
<feature type="compositionally biased region" description="Low complexity" evidence="5">
    <location>
        <begin position="1"/>
        <end position="22"/>
    </location>
</feature>
<dbReference type="PANTHER" id="PTHR46383:SF1">
    <property type="entry name" value="ASPARTATE AMINOTRANSFERASE"/>
    <property type="match status" value="1"/>
</dbReference>
<evidence type="ECO:0008006" key="7">
    <source>
        <dbReference type="Google" id="ProtNLM"/>
    </source>
</evidence>
<feature type="region of interest" description="Disordered" evidence="5">
    <location>
        <begin position="1"/>
        <end position="25"/>
    </location>
</feature>
<dbReference type="PANTHER" id="PTHR46383">
    <property type="entry name" value="ASPARTATE AMINOTRANSFERASE"/>
    <property type="match status" value="1"/>
</dbReference>
<sequence length="106" mass="10761">MAAAAAASSAPSFSTPTKPASAGPNSVWFARACGRRVAARARMAVVRAEAVDASISPRVSALRPSKTMAITDQATALRQAGVPVIGLAAGEPDFDTPSAIAKLRLE</sequence>
<dbReference type="Gene3D" id="3.90.1150.10">
    <property type="entry name" value="Aspartate Aminotransferase, domain 1"/>
    <property type="match status" value="1"/>
</dbReference>
<dbReference type="GO" id="GO:0008483">
    <property type="term" value="F:transaminase activity"/>
    <property type="evidence" value="ECO:0007669"/>
    <property type="project" value="UniProtKB-KW"/>
</dbReference>
<keyword evidence="3" id="KW-0808">Transferase</keyword>
<evidence type="ECO:0000256" key="2">
    <source>
        <dbReference type="ARBA" id="ARBA00022576"/>
    </source>
</evidence>
<dbReference type="GO" id="GO:0006520">
    <property type="term" value="P:amino acid metabolic process"/>
    <property type="evidence" value="ECO:0007669"/>
    <property type="project" value="InterPro"/>
</dbReference>